<proteinExistence type="predicted"/>
<keyword evidence="2" id="KW-1185">Reference proteome</keyword>
<gene>
    <name evidence="1" type="ORF">BV22DRAFT_1047842</name>
</gene>
<reference evidence="1" key="1">
    <citation type="journal article" date="2021" name="New Phytol.">
        <title>Evolutionary innovations through gain and loss of genes in the ectomycorrhizal Boletales.</title>
        <authorList>
            <person name="Wu G."/>
            <person name="Miyauchi S."/>
            <person name="Morin E."/>
            <person name="Kuo A."/>
            <person name="Drula E."/>
            <person name="Varga T."/>
            <person name="Kohler A."/>
            <person name="Feng B."/>
            <person name="Cao Y."/>
            <person name="Lipzen A."/>
            <person name="Daum C."/>
            <person name="Hundley H."/>
            <person name="Pangilinan J."/>
            <person name="Johnson J."/>
            <person name="Barry K."/>
            <person name="LaButti K."/>
            <person name="Ng V."/>
            <person name="Ahrendt S."/>
            <person name="Min B."/>
            <person name="Choi I.G."/>
            <person name="Park H."/>
            <person name="Plett J.M."/>
            <person name="Magnuson J."/>
            <person name="Spatafora J.W."/>
            <person name="Nagy L.G."/>
            <person name="Henrissat B."/>
            <person name="Grigoriev I.V."/>
            <person name="Yang Z.L."/>
            <person name="Xu J."/>
            <person name="Martin F.M."/>
        </authorList>
    </citation>
    <scope>NUCLEOTIDE SEQUENCE</scope>
    <source>
        <strain evidence="1">KUC20120723A-06</strain>
    </source>
</reference>
<evidence type="ECO:0000313" key="1">
    <source>
        <dbReference type="EMBL" id="KAH7923942.1"/>
    </source>
</evidence>
<evidence type="ECO:0000313" key="2">
    <source>
        <dbReference type="Proteomes" id="UP000790709"/>
    </source>
</evidence>
<comment type="caution">
    <text evidence="1">The sequence shown here is derived from an EMBL/GenBank/DDBJ whole genome shotgun (WGS) entry which is preliminary data.</text>
</comment>
<organism evidence="1 2">
    <name type="scientific">Leucogyrophana mollusca</name>
    <dbReference type="NCBI Taxonomy" id="85980"/>
    <lineage>
        <taxon>Eukaryota</taxon>
        <taxon>Fungi</taxon>
        <taxon>Dikarya</taxon>
        <taxon>Basidiomycota</taxon>
        <taxon>Agaricomycotina</taxon>
        <taxon>Agaricomycetes</taxon>
        <taxon>Agaricomycetidae</taxon>
        <taxon>Boletales</taxon>
        <taxon>Boletales incertae sedis</taxon>
        <taxon>Leucogyrophana</taxon>
    </lineage>
</organism>
<dbReference type="EMBL" id="MU266438">
    <property type="protein sequence ID" value="KAH7923942.1"/>
    <property type="molecule type" value="Genomic_DNA"/>
</dbReference>
<accession>A0ACB8BGL8</accession>
<protein>
    <submittedName>
        <fullName evidence="1">Uncharacterized protein</fullName>
    </submittedName>
</protein>
<sequence>MPALLLKSPTNLSLSSPNFPAPFDQSVNRDFFGTSTHDFRAVRDIADSLRSEKVQNALRAAQSSEEADKSELSMVFRTESRKRKRPMSPVGSPQPYIPPPPPSSSLFPPVEDEPPPLRAEGLIDYIREFNLGRLGEYRDASVGDRAAPSCRLHIWSRTRMVLGDTTINHKTSPTAIPAMQKLSSPLILRLTILDVLTAYVSLTFEREEDPLVVETVAAFGPREKKLPHMQSDYLAFQVLSQHIAKMVQSHPRVPFQTLLHLLTSYRGLFVDRCTSCERVLSADGHVPPVGRVWIVNSDLGPSNVRVEASYPTAGNSVGSGGDQSRGHWDPRHVTC</sequence>
<dbReference type="Proteomes" id="UP000790709">
    <property type="component" value="Unassembled WGS sequence"/>
</dbReference>
<name>A0ACB8BGL8_9AGAM</name>